<dbReference type="PANTHER" id="PTHR21716">
    <property type="entry name" value="TRANSMEMBRANE PROTEIN"/>
    <property type="match status" value="1"/>
</dbReference>
<sequence length="364" mass="39226">MNGRIEAGPRWQRFLAIGAAVVLAIVFLRLFSSILLPFVAAAGIAYFLDPAVSALTRLRIPRSLGTAIMLLTLIAGAALCILLLYPLISAQIGLLSQQLPSMVQNLQKFATHEINSIQQKFGQGFVSSKLKSLVSNEAGTLMGFVGTAARRVVGTGFVLINILTLLIITPIVAFYFLRDWPFVIARIDSWLPRSQESVIRNLSQEISRILNAWLRGQAICCLFLAVFYAVALSIAGLNLGLVVGLTAGLLSFIPYVGTIVGAVSSIILALGQFSGIDHVLVIATIFVVGQLLNDYVVAPRFLGDRLGLSAVWVIFALFAGAETFGFLGVMLAVPVTATLGVLARFWLHHYLQSSLYLDPPKPSA</sequence>
<evidence type="ECO:0000256" key="7">
    <source>
        <dbReference type="ARBA" id="ARBA00023136"/>
    </source>
</evidence>
<evidence type="ECO:0000256" key="4">
    <source>
        <dbReference type="ARBA" id="ARBA00022475"/>
    </source>
</evidence>
<accession>A0A8G2FDQ7</accession>
<comment type="subcellular location">
    <subcellularLocation>
        <location evidence="1">Cell membrane</location>
        <topology evidence="1">Multi-pass membrane protein</topology>
    </subcellularLocation>
</comment>
<dbReference type="GO" id="GO:0005886">
    <property type="term" value="C:plasma membrane"/>
    <property type="evidence" value="ECO:0007669"/>
    <property type="project" value="UniProtKB-SubCell"/>
</dbReference>
<keyword evidence="6 8" id="KW-1133">Transmembrane helix</keyword>
<keyword evidence="10" id="KW-1185">Reference proteome</keyword>
<keyword evidence="5 8" id="KW-0812">Transmembrane</keyword>
<feature type="transmembrane region" description="Helical" evidence="8">
    <location>
        <begin position="278"/>
        <end position="298"/>
    </location>
</feature>
<comment type="similarity">
    <text evidence="2">Belongs to the autoinducer-2 exporter (AI-2E) (TC 2.A.86) family.</text>
</comment>
<reference evidence="9 10" key="1">
    <citation type="submission" date="2017-01" db="EMBL/GenBank/DDBJ databases">
        <authorList>
            <person name="Varghese N."/>
            <person name="Submissions S."/>
        </authorList>
    </citation>
    <scope>NUCLEOTIDE SEQUENCE [LARGE SCALE GENOMIC DNA]</scope>
    <source>
        <strain evidence="9 10">ATCC 35905</strain>
    </source>
</reference>
<organism evidence="9 10">
    <name type="scientific">Acidiphilium rubrum</name>
    <dbReference type="NCBI Taxonomy" id="526"/>
    <lineage>
        <taxon>Bacteria</taxon>
        <taxon>Pseudomonadati</taxon>
        <taxon>Pseudomonadota</taxon>
        <taxon>Alphaproteobacteria</taxon>
        <taxon>Acetobacterales</taxon>
        <taxon>Acidocellaceae</taxon>
        <taxon>Acidiphilium</taxon>
    </lineage>
</organism>
<proteinExistence type="inferred from homology"/>
<feature type="transmembrane region" description="Helical" evidence="8">
    <location>
        <begin position="310"/>
        <end position="343"/>
    </location>
</feature>
<name>A0A8G2FDQ7_ACIRU</name>
<gene>
    <name evidence="9" type="ORF">SAMN05421828_11283</name>
</gene>
<keyword evidence="3" id="KW-0813">Transport</keyword>
<keyword evidence="7 8" id="KW-0472">Membrane</keyword>
<feature type="transmembrane region" description="Helical" evidence="8">
    <location>
        <begin position="12"/>
        <end position="28"/>
    </location>
</feature>
<dbReference type="OrthoDB" id="5792512at2"/>
<protein>
    <submittedName>
        <fullName evidence="9">Predicted PurR-regulated permease PerM</fullName>
    </submittedName>
</protein>
<dbReference type="EMBL" id="FTNE01000012">
    <property type="protein sequence ID" value="SIQ95619.1"/>
    <property type="molecule type" value="Genomic_DNA"/>
</dbReference>
<feature type="transmembrane region" description="Helical" evidence="8">
    <location>
        <begin position="218"/>
        <end position="246"/>
    </location>
</feature>
<dbReference type="PANTHER" id="PTHR21716:SF53">
    <property type="entry name" value="PERMEASE PERM-RELATED"/>
    <property type="match status" value="1"/>
</dbReference>
<feature type="transmembrane region" description="Helical" evidence="8">
    <location>
        <begin position="67"/>
        <end position="88"/>
    </location>
</feature>
<comment type="caution">
    <text evidence="9">The sequence shown here is derived from an EMBL/GenBank/DDBJ whole genome shotgun (WGS) entry which is preliminary data.</text>
</comment>
<evidence type="ECO:0000256" key="5">
    <source>
        <dbReference type="ARBA" id="ARBA00022692"/>
    </source>
</evidence>
<feature type="transmembrane region" description="Helical" evidence="8">
    <location>
        <begin position="34"/>
        <end position="55"/>
    </location>
</feature>
<dbReference type="RefSeq" id="WP_029312164.1">
    <property type="nucleotide sequence ID" value="NZ_FTNE01000012.1"/>
</dbReference>
<evidence type="ECO:0000313" key="10">
    <source>
        <dbReference type="Proteomes" id="UP000186308"/>
    </source>
</evidence>
<dbReference type="GO" id="GO:0055085">
    <property type="term" value="P:transmembrane transport"/>
    <property type="evidence" value="ECO:0007669"/>
    <property type="project" value="TreeGrafter"/>
</dbReference>
<evidence type="ECO:0000256" key="8">
    <source>
        <dbReference type="SAM" id="Phobius"/>
    </source>
</evidence>
<feature type="transmembrane region" description="Helical" evidence="8">
    <location>
        <begin position="252"/>
        <end position="271"/>
    </location>
</feature>
<evidence type="ECO:0000256" key="3">
    <source>
        <dbReference type="ARBA" id="ARBA00022448"/>
    </source>
</evidence>
<evidence type="ECO:0000256" key="1">
    <source>
        <dbReference type="ARBA" id="ARBA00004651"/>
    </source>
</evidence>
<evidence type="ECO:0000256" key="6">
    <source>
        <dbReference type="ARBA" id="ARBA00022989"/>
    </source>
</evidence>
<evidence type="ECO:0000256" key="2">
    <source>
        <dbReference type="ARBA" id="ARBA00009773"/>
    </source>
</evidence>
<dbReference type="Proteomes" id="UP000186308">
    <property type="component" value="Unassembled WGS sequence"/>
</dbReference>
<dbReference type="InterPro" id="IPR002549">
    <property type="entry name" value="AI-2E-like"/>
</dbReference>
<evidence type="ECO:0000313" key="9">
    <source>
        <dbReference type="EMBL" id="SIQ95619.1"/>
    </source>
</evidence>
<feature type="transmembrane region" description="Helical" evidence="8">
    <location>
        <begin position="152"/>
        <end position="177"/>
    </location>
</feature>
<keyword evidence="4" id="KW-1003">Cell membrane</keyword>
<dbReference type="AlphaFoldDB" id="A0A8G2FDQ7"/>
<dbReference type="Pfam" id="PF01594">
    <property type="entry name" value="AI-2E_transport"/>
    <property type="match status" value="1"/>
</dbReference>